<evidence type="ECO:0000313" key="1">
    <source>
        <dbReference type="EMBL" id="SES11788.1"/>
    </source>
</evidence>
<keyword evidence="2" id="KW-1185">Reference proteome</keyword>
<dbReference type="EMBL" id="FOGG01000033">
    <property type="protein sequence ID" value="SES11788.1"/>
    <property type="molecule type" value="Genomic_DNA"/>
</dbReference>
<name>A0A1H9UR05_9SPHI</name>
<dbReference type="OrthoDB" id="677497at2"/>
<dbReference type="STRING" id="390241.SAMN04488023_13313"/>
<proteinExistence type="predicted"/>
<protein>
    <recommendedName>
        <fullName evidence="3">DUF5018 domain-containing protein</fullName>
    </recommendedName>
</protein>
<reference evidence="1 2" key="1">
    <citation type="submission" date="2016-10" db="EMBL/GenBank/DDBJ databases">
        <authorList>
            <person name="de Groot N.N."/>
        </authorList>
    </citation>
    <scope>NUCLEOTIDE SEQUENCE [LARGE SCALE GENOMIC DNA]</scope>
    <source>
        <strain evidence="1 2">DSM 18610</strain>
    </source>
</reference>
<organism evidence="1 2">
    <name type="scientific">Pedobacter rhizosphaerae</name>
    <dbReference type="NCBI Taxonomy" id="390241"/>
    <lineage>
        <taxon>Bacteria</taxon>
        <taxon>Pseudomonadati</taxon>
        <taxon>Bacteroidota</taxon>
        <taxon>Sphingobacteriia</taxon>
        <taxon>Sphingobacteriales</taxon>
        <taxon>Sphingobacteriaceae</taxon>
        <taxon>Pedobacter</taxon>
    </lineage>
</organism>
<evidence type="ECO:0000313" key="2">
    <source>
        <dbReference type="Proteomes" id="UP000199572"/>
    </source>
</evidence>
<dbReference type="RefSeq" id="WP_090887648.1">
    <property type="nucleotide sequence ID" value="NZ_FOGG01000033.1"/>
</dbReference>
<dbReference type="PROSITE" id="PS51257">
    <property type="entry name" value="PROKAR_LIPOPROTEIN"/>
    <property type="match status" value="1"/>
</dbReference>
<dbReference type="Proteomes" id="UP000199572">
    <property type="component" value="Unassembled WGS sequence"/>
</dbReference>
<dbReference type="AlphaFoldDB" id="A0A1H9UR05"/>
<accession>A0A1H9UR05</accession>
<dbReference type="Gene3D" id="2.60.40.2340">
    <property type="match status" value="1"/>
</dbReference>
<evidence type="ECO:0008006" key="3">
    <source>
        <dbReference type="Google" id="ProtNLM"/>
    </source>
</evidence>
<sequence>MKNNYLFAGRTIALLMLFMSLLVFQACKKEYTDYPYNTIENFNITTTDGSKIEASIVGQDIIVYWPPFQDVPASITPNIIVSERASISPASGTAVPFKTGKAYQVTAEDGSIKKYQIKAIVNQPDLGTFNVVNETSVVNDATLIRYGTSILLNSKGYIYTDTAKTHLYMVTNDGKQTQLKVEITSNNGETLIKAVDPLIEEKWPASTKFKLKLVSGYRTATSTETYTVAPLAPVMSAAFFTAKTVKRGDSFTITGVVDASYFTSAGLSTAFAGTYYPLIISAKTGNSITFTIPADFPLGTYFYFNYSFNSGPYHNAAIDQVALITSSSRRITITE</sequence>
<gene>
    <name evidence="1" type="ORF">SAMN04488023_13313</name>
</gene>